<organism evidence="1 2">
    <name type="scientific">Croceicoccus naphthovorans</name>
    <dbReference type="NCBI Taxonomy" id="1348774"/>
    <lineage>
        <taxon>Bacteria</taxon>
        <taxon>Pseudomonadati</taxon>
        <taxon>Pseudomonadota</taxon>
        <taxon>Alphaproteobacteria</taxon>
        <taxon>Sphingomonadales</taxon>
        <taxon>Erythrobacteraceae</taxon>
        <taxon>Croceicoccus</taxon>
    </lineage>
</organism>
<evidence type="ECO:0000313" key="2">
    <source>
        <dbReference type="Proteomes" id="UP000035287"/>
    </source>
</evidence>
<dbReference type="PATRIC" id="fig|1348774.3.peg.2553"/>
<sequence length="125" mass="13541">MRRCAKESDVFIRSENLFVRPAWPEDRATLARLAVPSRHDPLRASDSPVGGLVVTMPGVRGPDAHGAKVIGTAGFEAARHEWQPRLWLAPSWRHLGLFAEAEDSLALLAAQLPPPNALPPVLVAA</sequence>
<dbReference type="AlphaFoldDB" id="A0A0G3XIW2"/>
<proteinExistence type="predicted"/>
<dbReference type="STRING" id="1348774.AB433_12135"/>
<evidence type="ECO:0000313" key="1">
    <source>
        <dbReference type="EMBL" id="AKM10541.1"/>
    </source>
</evidence>
<dbReference type="Proteomes" id="UP000035287">
    <property type="component" value="Chromosome"/>
</dbReference>
<dbReference type="EMBL" id="CP011770">
    <property type="protein sequence ID" value="AKM10541.1"/>
    <property type="molecule type" value="Genomic_DNA"/>
</dbReference>
<gene>
    <name evidence="1" type="ORF">AB433_12135</name>
</gene>
<name>A0A0G3XIW2_9SPHN</name>
<accession>A0A0G3XIW2</accession>
<protein>
    <recommendedName>
        <fullName evidence="3">N-acetyltransferase domain-containing protein</fullName>
    </recommendedName>
</protein>
<keyword evidence="2" id="KW-1185">Reference proteome</keyword>
<dbReference type="KEGG" id="cna:AB433_12135"/>
<evidence type="ECO:0008006" key="3">
    <source>
        <dbReference type="Google" id="ProtNLM"/>
    </source>
</evidence>
<reference evidence="1 2" key="1">
    <citation type="submission" date="2015-06" db="EMBL/GenBank/DDBJ databases">
        <authorList>
            <person name="Zeng Y."/>
            <person name="Huang Y."/>
        </authorList>
    </citation>
    <scope>NUCLEOTIDE SEQUENCE [LARGE SCALE GENOMIC DNA]</scope>
    <source>
        <strain evidence="1 2">PQ-2</strain>
    </source>
</reference>